<dbReference type="Proteomes" id="UP000189580">
    <property type="component" value="Chromosome b"/>
</dbReference>
<organism evidence="2 3">
    <name type="scientific">Sugiyamaella lignohabitans</name>
    <dbReference type="NCBI Taxonomy" id="796027"/>
    <lineage>
        <taxon>Eukaryota</taxon>
        <taxon>Fungi</taxon>
        <taxon>Dikarya</taxon>
        <taxon>Ascomycota</taxon>
        <taxon>Saccharomycotina</taxon>
        <taxon>Dipodascomycetes</taxon>
        <taxon>Dipodascales</taxon>
        <taxon>Trichomonascaceae</taxon>
        <taxon>Sugiyamaella</taxon>
    </lineage>
</organism>
<dbReference type="AlphaFoldDB" id="A0A167FMX4"/>
<dbReference type="KEGG" id="slb:AWJ20_3121"/>
<protein>
    <submittedName>
        <fullName evidence="2">Uncharacterized protein</fullName>
    </submittedName>
</protein>
<dbReference type="GeneID" id="30035109"/>
<proteinExistence type="predicted"/>
<name>A0A167FMX4_9ASCO</name>
<evidence type="ECO:0000313" key="2">
    <source>
        <dbReference type="EMBL" id="ANB15493.1"/>
    </source>
</evidence>
<dbReference type="OrthoDB" id="4097006at2759"/>
<reference evidence="2 3" key="1">
    <citation type="submission" date="2016-02" db="EMBL/GenBank/DDBJ databases">
        <title>Complete genome sequence and transcriptome regulation of the pentose utilising yeast Sugiyamaella lignohabitans.</title>
        <authorList>
            <person name="Bellasio M."/>
            <person name="Peymann A."/>
            <person name="Valli M."/>
            <person name="Sipitzky M."/>
            <person name="Graf A."/>
            <person name="Sauer M."/>
            <person name="Marx H."/>
            <person name="Mattanovich D."/>
        </authorList>
    </citation>
    <scope>NUCLEOTIDE SEQUENCE [LARGE SCALE GENOMIC DNA]</scope>
    <source>
        <strain evidence="2 3">CBS 10342</strain>
    </source>
</reference>
<feature type="region of interest" description="Disordered" evidence="1">
    <location>
        <begin position="182"/>
        <end position="209"/>
    </location>
</feature>
<evidence type="ECO:0000313" key="3">
    <source>
        <dbReference type="Proteomes" id="UP000189580"/>
    </source>
</evidence>
<keyword evidence="3" id="KW-1185">Reference proteome</keyword>
<sequence length="287" mass="32398">MLRELLISSPLLIAGVFAFYYFHNSNGISAEQAPVTSRNRPTEEEQDELVRRLMNDIEHEQDLLDGEYDEEDIYESDEEGAGLANEYDEGGFDATELPEEFRRRINPTPAQLAAENAAAAGSSTSASSSRRNRTVGAKKSKSLARKDRIRAYNEYVRQEAEAERLRQQEFNEAHADLIAEAKREREQREASAEAQIQKRRAEKREREEHEKLELAKLKESLRHTLTSVGSVKLQNDAEREVAKEIEEGIVVANGDWLVMINEKMLSNIAATIKASGRVSFADLTSSI</sequence>
<feature type="region of interest" description="Disordered" evidence="1">
    <location>
        <begin position="113"/>
        <end position="143"/>
    </location>
</feature>
<dbReference type="EMBL" id="CP014503">
    <property type="protein sequence ID" value="ANB15493.1"/>
    <property type="molecule type" value="Genomic_DNA"/>
</dbReference>
<feature type="compositionally biased region" description="Basic and acidic residues" evidence="1">
    <location>
        <begin position="182"/>
        <end position="191"/>
    </location>
</feature>
<evidence type="ECO:0000256" key="1">
    <source>
        <dbReference type="SAM" id="MobiDB-lite"/>
    </source>
</evidence>
<feature type="compositionally biased region" description="Basic residues" evidence="1">
    <location>
        <begin position="130"/>
        <end position="143"/>
    </location>
</feature>
<dbReference type="RefSeq" id="XP_018737970.1">
    <property type="nucleotide sequence ID" value="XM_018880120.1"/>
</dbReference>
<gene>
    <name evidence="2" type="ORF">AWJ20_3121</name>
</gene>
<accession>A0A167FMX4</accession>
<feature type="compositionally biased region" description="Low complexity" evidence="1">
    <location>
        <begin position="113"/>
        <end position="129"/>
    </location>
</feature>